<comment type="caution">
    <text evidence="2">The sequence shown here is derived from an EMBL/GenBank/DDBJ whole genome shotgun (WGS) entry which is preliminary data.</text>
</comment>
<feature type="coiled-coil region" evidence="1">
    <location>
        <begin position="63"/>
        <end position="97"/>
    </location>
</feature>
<evidence type="ECO:0000256" key="1">
    <source>
        <dbReference type="SAM" id="Coils"/>
    </source>
</evidence>
<gene>
    <name evidence="2" type="ORF">S01H1_58969</name>
</gene>
<proteinExistence type="predicted"/>
<accession>X0VZA2</accession>
<organism evidence="2">
    <name type="scientific">marine sediment metagenome</name>
    <dbReference type="NCBI Taxonomy" id="412755"/>
    <lineage>
        <taxon>unclassified sequences</taxon>
        <taxon>metagenomes</taxon>
        <taxon>ecological metagenomes</taxon>
    </lineage>
</organism>
<sequence>QRPEDRILRVLVRKTETIKQELGTLSQVIDARLAKSMQQGIRHRHIDRLESEIESVNLDAEHRQTIEEELEAARERQDQLRSQIDRLRILLEDSQKSIGLSEDHFRSAISCALSLVGAEGLTPLAPEEQPDGPERYRFPALDQREGADPTWADTLDTLRTLRQKDQKPWEWRRESPIRPVVFEDPGTMDEDVVHLHLEHRVVQRLLGRFTAQGFVHHDLSRACLAQTTDTIPRVILLGRLALYGPGAARLHEELV</sequence>
<name>X0VZA2_9ZZZZ</name>
<feature type="non-terminal residue" evidence="2">
    <location>
        <position position="1"/>
    </location>
</feature>
<reference evidence="2" key="1">
    <citation type="journal article" date="2014" name="Front. Microbiol.">
        <title>High frequency of phylogenetically diverse reductive dehalogenase-homologous genes in deep subseafloor sedimentary metagenomes.</title>
        <authorList>
            <person name="Kawai M."/>
            <person name="Futagami T."/>
            <person name="Toyoda A."/>
            <person name="Takaki Y."/>
            <person name="Nishi S."/>
            <person name="Hori S."/>
            <person name="Arai W."/>
            <person name="Tsubouchi T."/>
            <person name="Morono Y."/>
            <person name="Uchiyama I."/>
            <person name="Ito T."/>
            <person name="Fujiyama A."/>
            <person name="Inagaki F."/>
            <person name="Takami H."/>
        </authorList>
    </citation>
    <scope>NUCLEOTIDE SEQUENCE</scope>
    <source>
        <strain evidence="2">Expedition CK06-06</strain>
    </source>
</reference>
<protein>
    <submittedName>
        <fullName evidence="2">Uncharacterized protein</fullName>
    </submittedName>
</protein>
<keyword evidence="1" id="KW-0175">Coiled coil</keyword>
<evidence type="ECO:0000313" key="2">
    <source>
        <dbReference type="EMBL" id="GAG23804.1"/>
    </source>
</evidence>
<feature type="non-terminal residue" evidence="2">
    <location>
        <position position="255"/>
    </location>
</feature>
<dbReference type="EMBL" id="BARS01038542">
    <property type="protein sequence ID" value="GAG23804.1"/>
    <property type="molecule type" value="Genomic_DNA"/>
</dbReference>
<dbReference type="AlphaFoldDB" id="X0VZA2"/>